<dbReference type="InterPro" id="IPR050903">
    <property type="entry name" value="Bact_Chemotaxis_MeTrfase"/>
</dbReference>
<dbReference type="Gene3D" id="3.40.50.180">
    <property type="entry name" value="Methylesterase CheB, C-terminal domain"/>
    <property type="match status" value="1"/>
</dbReference>
<dbReference type="SUPFAM" id="SSF53335">
    <property type="entry name" value="S-adenosyl-L-methionine-dependent methyltransferases"/>
    <property type="match status" value="1"/>
</dbReference>
<organism evidence="11 12">
    <name type="scientific">Acidicapsa dinghuensis</name>
    <dbReference type="NCBI Taxonomy" id="2218256"/>
    <lineage>
        <taxon>Bacteria</taxon>
        <taxon>Pseudomonadati</taxon>
        <taxon>Acidobacteriota</taxon>
        <taxon>Terriglobia</taxon>
        <taxon>Terriglobales</taxon>
        <taxon>Acidobacteriaceae</taxon>
        <taxon>Acidicapsa</taxon>
    </lineage>
</organism>
<dbReference type="InterPro" id="IPR036097">
    <property type="entry name" value="HisK_dim/P_sf"/>
</dbReference>
<keyword evidence="3" id="KW-0145">Chemotaxis</keyword>
<evidence type="ECO:0000259" key="7">
    <source>
        <dbReference type="PROSITE" id="PS50112"/>
    </source>
</evidence>
<dbReference type="PROSITE" id="PS50122">
    <property type="entry name" value="CHEB"/>
    <property type="match status" value="1"/>
</dbReference>
<evidence type="ECO:0000259" key="6">
    <source>
        <dbReference type="PROSITE" id="PS50109"/>
    </source>
</evidence>
<dbReference type="RefSeq" id="WP_263336736.1">
    <property type="nucleotide sequence ID" value="NZ_JAGSYH010000003.1"/>
</dbReference>
<feature type="domain" description="PAS" evidence="7">
    <location>
        <begin position="1034"/>
        <end position="1104"/>
    </location>
</feature>
<dbReference type="PANTHER" id="PTHR24422:SF27">
    <property type="entry name" value="PROTEIN-GLUTAMATE O-METHYLTRANSFERASE"/>
    <property type="match status" value="1"/>
</dbReference>
<dbReference type="PROSITE" id="PS50109">
    <property type="entry name" value="HIS_KIN"/>
    <property type="match status" value="1"/>
</dbReference>
<dbReference type="EC" id="2.7.13.3" evidence="2"/>
<comment type="catalytic activity">
    <reaction evidence="1">
        <text>ATP + protein L-histidine = ADP + protein N-phospho-L-histidine.</text>
        <dbReference type="EC" id="2.7.13.3"/>
    </reaction>
</comment>
<dbReference type="PANTHER" id="PTHR24422">
    <property type="entry name" value="CHEMOTAXIS PROTEIN METHYLTRANSFERASE"/>
    <property type="match status" value="1"/>
</dbReference>
<dbReference type="InterPro" id="IPR022641">
    <property type="entry name" value="CheR_N"/>
</dbReference>
<evidence type="ECO:0000256" key="3">
    <source>
        <dbReference type="PROSITE-ProRule" id="PRU00050"/>
    </source>
</evidence>
<dbReference type="Pfam" id="PF00512">
    <property type="entry name" value="HisKA"/>
    <property type="match status" value="1"/>
</dbReference>
<dbReference type="Pfam" id="PF13596">
    <property type="entry name" value="PAS_10"/>
    <property type="match status" value="1"/>
</dbReference>
<dbReference type="InterPro" id="IPR013767">
    <property type="entry name" value="PAS_fold"/>
</dbReference>
<keyword evidence="3" id="KW-0378">Hydrolase</keyword>
<protein>
    <recommendedName>
        <fullName evidence="2">histidine kinase</fullName>
        <ecNumber evidence="2">2.7.13.3</ecNumber>
    </recommendedName>
</protein>
<dbReference type="InterPro" id="IPR035965">
    <property type="entry name" value="PAS-like_dom_sf"/>
</dbReference>
<name>A0ABW1EFR8_9BACT</name>
<dbReference type="InterPro" id="IPR000780">
    <property type="entry name" value="CheR_MeTrfase"/>
</dbReference>
<dbReference type="Pfam" id="PF08448">
    <property type="entry name" value="PAS_4"/>
    <property type="match status" value="1"/>
</dbReference>
<evidence type="ECO:0000256" key="2">
    <source>
        <dbReference type="ARBA" id="ARBA00012438"/>
    </source>
</evidence>
<feature type="region of interest" description="Disordered" evidence="5">
    <location>
        <begin position="214"/>
        <end position="257"/>
    </location>
</feature>
<feature type="compositionally biased region" description="Basic and acidic residues" evidence="5">
    <location>
        <begin position="233"/>
        <end position="252"/>
    </location>
</feature>
<evidence type="ECO:0000259" key="8">
    <source>
        <dbReference type="PROSITE" id="PS50113"/>
    </source>
</evidence>
<dbReference type="InterPro" id="IPR003594">
    <property type="entry name" value="HATPase_dom"/>
</dbReference>
<dbReference type="InterPro" id="IPR000673">
    <property type="entry name" value="Sig_transdc_resp-reg_Me-estase"/>
</dbReference>
<dbReference type="SUPFAM" id="SSF55874">
    <property type="entry name" value="ATPase domain of HSP90 chaperone/DNA topoisomerase II/histidine kinase"/>
    <property type="match status" value="1"/>
</dbReference>
<dbReference type="SMART" id="SM00086">
    <property type="entry name" value="PAC"/>
    <property type="match status" value="2"/>
</dbReference>
<dbReference type="PROSITE" id="PS50113">
    <property type="entry name" value="PAC"/>
    <property type="match status" value="1"/>
</dbReference>
<feature type="domain" description="PAC" evidence="8">
    <location>
        <begin position="1107"/>
        <end position="1159"/>
    </location>
</feature>
<dbReference type="PROSITE" id="PS50112">
    <property type="entry name" value="PAS"/>
    <property type="match status" value="1"/>
</dbReference>
<dbReference type="PRINTS" id="PR00996">
    <property type="entry name" value="CHERMTFRASE"/>
</dbReference>
<dbReference type="Pfam" id="PF02518">
    <property type="entry name" value="HATPase_c"/>
    <property type="match status" value="1"/>
</dbReference>
<dbReference type="CDD" id="cd16434">
    <property type="entry name" value="CheB-CheR_fusion"/>
    <property type="match status" value="1"/>
</dbReference>
<evidence type="ECO:0000313" key="12">
    <source>
        <dbReference type="Proteomes" id="UP001596091"/>
    </source>
</evidence>
<dbReference type="CDD" id="cd00082">
    <property type="entry name" value="HisKA"/>
    <property type="match status" value="1"/>
</dbReference>
<feature type="coiled-coil region" evidence="4">
    <location>
        <begin position="721"/>
        <end position="783"/>
    </location>
</feature>
<feature type="compositionally biased region" description="Basic and acidic residues" evidence="5">
    <location>
        <begin position="691"/>
        <end position="708"/>
    </location>
</feature>
<reference evidence="12" key="1">
    <citation type="journal article" date="2019" name="Int. J. Syst. Evol. Microbiol.">
        <title>The Global Catalogue of Microorganisms (GCM) 10K type strain sequencing project: providing services to taxonomists for standard genome sequencing and annotation.</title>
        <authorList>
            <consortium name="The Broad Institute Genomics Platform"/>
            <consortium name="The Broad Institute Genome Sequencing Center for Infectious Disease"/>
            <person name="Wu L."/>
            <person name="Ma J."/>
        </authorList>
    </citation>
    <scope>NUCLEOTIDE SEQUENCE [LARGE SCALE GENOMIC DNA]</scope>
    <source>
        <strain evidence="12">JCM 4087</strain>
    </source>
</reference>
<dbReference type="Proteomes" id="UP001596091">
    <property type="component" value="Unassembled WGS sequence"/>
</dbReference>
<feature type="domain" description="Histidine kinase" evidence="6">
    <location>
        <begin position="1172"/>
        <end position="1389"/>
    </location>
</feature>
<dbReference type="Gene3D" id="1.10.287.130">
    <property type="match status" value="1"/>
</dbReference>
<dbReference type="Pfam" id="PF01339">
    <property type="entry name" value="CheB_methylest"/>
    <property type="match status" value="1"/>
</dbReference>
<dbReference type="CDD" id="cd00130">
    <property type="entry name" value="PAS"/>
    <property type="match status" value="2"/>
</dbReference>
<proteinExistence type="predicted"/>
<gene>
    <name evidence="11" type="ORF">ACFPT7_10970</name>
</gene>
<dbReference type="EMBL" id="JBHSPH010000002">
    <property type="protein sequence ID" value="MFC5862814.1"/>
    <property type="molecule type" value="Genomic_DNA"/>
</dbReference>
<dbReference type="SMART" id="SM00138">
    <property type="entry name" value="MeTrc"/>
    <property type="match status" value="1"/>
</dbReference>
<dbReference type="Gene3D" id="3.30.565.10">
    <property type="entry name" value="Histidine kinase-like ATPase, C-terminal domain"/>
    <property type="match status" value="1"/>
</dbReference>
<dbReference type="NCBIfam" id="TIGR00229">
    <property type="entry name" value="sensory_box"/>
    <property type="match status" value="1"/>
</dbReference>
<dbReference type="InterPro" id="IPR000014">
    <property type="entry name" value="PAS"/>
</dbReference>
<dbReference type="InterPro" id="IPR022642">
    <property type="entry name" value="CheR_C"/>
</dbReference>
<feature type="active site" evidence="3">
    <location>
        <position position="155"/>
    </location>
</feature>
<dbReference type="InterPro" id="IPR003661">
    <property type="entry name" value="HisK_dim/P_dom"/>
</dbReference>
<dbReference type="InterPro" id="IPR005467">
    <property type="entry name" value="His_kinase_dom"/>
</dbReference>
<dbReference type="PROSITE" id="PS50123">
    <property type="entry name" value="CHER"/>
    <property type="match status" value="1"/>
</dbReference>
<dbReference type="InterPro" id="IPR035909">
    <property type="entry name" value="CheB_C"/>
</dbReference>
<dbReference type="InterPro" id="IPR013656">
    <property type="entry name" value="PAS_4"/>
</dbReference>
<accession>A0ABW1EFR8</accession>
<feature type="active site" evidence="3">
    <location>
        <position position="63"/>
    </location>
</feature>
<evidence type="ECO:0000256" key="4">
    <source>
        <dbReference type="SAM" id="Coils"/>
    </source>
</evidence>
<evidence type="ECO:0000256" key="1">
    <source>
        <dbReference type="ARBA" id="ARBA00000085"/>
    </source>
</evidence>
<dbReference type="SMART" id="SM00091">
    <property type="entry name" value="PAS"/>
    <property type="match status" value="3"/>
</dbReference>
<dbReference type="Gene3D" id="3.40.50.150">
    <property type="entry name" value="Vaccinia Virus protein VP39"/>
    <property type="match status" value="1"/>
</dbReference>
<dbReference type="Pfam" id="PF01739">
    <property type="entry name" value="CheR"/>
    <property type="match status" value="1"/>
</dbReference>
<evidence type="ECO:0000313" key="11">
    <source>
        <dbReference type="EMBL" id="MFC5862814.1"/>
    </source>
</evidence>
<dbReference type="InterPro" id="IPR001610">
    <property type="entry name" value="PAC"/>
</dbReference>
<feature type="domain" description="CheB-type methylesterase" evidence="9">
    <location>
        <begin position="27"/>
        <end position="206"/>
    </location>
</feature>
<comment type="caution">
    <text evidence="11">The sequence shown here is derived from an EMBL/GenBank/DDBJ whole genome shotgun (WGS) entry which is preliminary data.</text>
</comment>
<dbReference type="Pfam" id="PF00989">
    <property type="entry name" value="PAS"/>
    <property type="match status" value="1"/>
</dbReference>
<dbReference type="SUPFAM" id="SSF47384">
    <property type="entry name" value="Homodimeric domain of signal transducing histidine kinase"/>
    <property type="match status" value="1"/>
</dbReference>
<dbReference type="Gene3D" id="3.30.450.20">
    <property type="entry name" value="PAS domain"/>
    <property type="match status" value="3"/>
</dbReference>
<sequence>MKSRPSKPASSPKKNLARKDPPARKGTFPIVAIGASAGGLEAFKEFFRALPSDTGMGFVLIQHLDPSHESMLTEIIAKATTIPVEEVRSGTPIRPNHVYVIPPNTLMALAGGIFQLSPRGKTPGQHLPVNFFMHSLARERKSGAIGIVLSGTGTDGTAGMEEIKAEGGITFAQSPATAKYDGMPRSAIDSGCADFILAPKEMAKELRRIQHHPYVHLETQDAESEIEQPGGGESDKGEPASDKSGPEEHSDDSISSSHARDFGVLLTQLRKASGVDFSQYKPNTIHRRSLRRMLLLKIDSLREYGSYLKEHPEESQKLYEDVLIPVTSFFRDFEAFESLKTQVYPAIVKDKANKGTIRMWAPGCSTGEETYSLAMTLLEFLGDRASSFQVQIFGTDLNEKSIQKARTGVYRESIAEEISQDRLARFFVKVEDGYRVNKAVRDMCVFARQNVANDPPFSQMNVVACRNLLIYIQPVLQKKIIPVLHYALKPSGFLVLGSSESVSTFPELFSTVDKKHKIYAKKATASRLHYDFVQSYYPAQSALSIRGQALKSQFNDKDELDVQAEADRLVLREHAPAGVVINRDMEVVQFRGQTTPYLAPPPGKPSMNVLKLARNGLAIELRALITAAAKKDAAVRKDSVAFDENGHKRTLNLSVTPLGEKGAVEKGARNRDFFLILFDDVTPLWTPPKEVTAERRSKGRGAGDQETRRLKQELAGTRDALRSAIESEDSLREEFQSANEEILSANEELQSTNEELETSKEELQSANEELGTLNAELRVKNTELHDLSNDISNLLNSTRIPVVMLDRRLHIRRITPSASGLFAVRPADVGRPFTDIKLNIDMASYDLEMEIGKVLDNLQPVEREVRDLDGRWHALSILPYRTQDNKIDGAVLALQDIDAIKSARDQLARSNDFFRGISDTVREPLLVLDADLRVISANESFLNTFKVSSEQTSNRLLYDLGNGQWQIPALRKLLERVLPEKQIVTDFEVEHDFETIGTRTMLLNARTLVQPNQSQPMILLAIEDITERKHSETALARLAAIVECSDEAIIAKSVDGVIQSWNRAAERLFGYTAQEAVGRSVTILMPPERVHEESEILERIRRGEHIEHYESIRRRKDGSLLPVSLTISPIFDQAGRVVGASKIARDISGRKLTEAALIRSEKLATAGRLAATLAHEINNPLQAITNLVNIWARSPGLDAQGQAHAAMAESELRRVSHLTQQSLSFYRESSVPTPVNVEEVIDSVFSIYDKRIQAKKIRVMKRYRLNGTTVKTYPGEIRQVFSTLLLNAMEAVDTGGAIAVRTRKTSHLKNRAIRGIRVTISDNGVGIPASNISRIFDPFFTTKGDNGTGLGLWVASGIIDRAGGSILTRSSVRPGKSGTCFSIFFPAKT</sequence>
<feature type="region of interest" description="Disordered" evidence="5">
    <location>
        <begin position="689"/>
        <end position="708"/>
    </location>
</feature>
<dbReference type="InterPro" id="IPR036890">
    <property type="entry name" value="HATPase_C_sf"/>
</dbReference>
<dbReference type="Pfam" id="PF03705">
    <property type="entry name" value="CheR_N"/>
    <property type="match status" value="1"/>
</dbReference>
<feature type="region of interest" description="Disordered" evidence="5">
    <location>
        <begin position="1"/>
        <end position="23"/>
    </location>
</feature>
<feature type="active site" evidence="3">
    <location>
        <position position="36"/>
    </location>
</feature>
<dbReference type="SMART" id="SM00388">
    <property type="entry name" value="HisKA"/>
    <property type="match status" value="1"/>
</dbReference>
<dbReference type="SMART" id="SM00387">
    <property type="entry name" value="HATPase_c"/>
    <property type="match status" value="1"/>
</dbReference>
<dbReference type="SUPFAM" id="SSF47757">
    <property type="entry name" value="Chemotaxis receptor methyltransferase CheR, N-terminal domain"/>
    <property type="match status" value="1"/>
</dbReference>
<keyword evidence="4" id="KW-0175">Coiled coil</keyword>
<feature type="compositionally biased region" description="Low complexity" evidence="5">
    <location>
        <begin position="1"/>
        <end position="14"/>
    </location>
</feature>
<evidence type="ECO:0000259" key="10">
    <source>
        <dbReference type="PROSITE" id="PS50123"/>
    </source>
</evidence>
<feature type="domain" description="CheR-type methyltransferase" evidence="10">
    <location>
        <begin position="260"/>
        <end position="522"/>
    </location>
</feature>
<dbReference type="InterPro" id="IPR029063">
    <property type="entry name" value="SAM-dependent_MTases_sf"/>
</dbReference>
<keyword evidence="12" id="KW-1185">Reference proteome</keyword>
<dbReference type="SUPFAM" id="SSF52738">
    <property type="entry name" value="Methylesterase CheB, C-terminal domain"/>
    <property type="match status" value="1"/>
</dbReference>
<evidence type="ECO:0000259" key="9">
    <source>
        <dbReference type="PROSITE" id="PS50122"/>
    </source>
</evidence>
<dbReference type="SUPFAM" id="SSF55785">
    <property type="entry name" value="PYP-like sensor domain (PAS domain)"/>
    <property type="match status" value="3"/>
</dbReference>
<evidence type="ECO:0000256" key="5">
    <source>
        <dbReference type="SAM" id="MobiDB-lite"/>
    </source>
</evidence>
<dbReference type="InterPro" id="IPR000700">
    <property type="entry name" value="PAS-assoc_C"/>
</dbReference>